<proteinExistence type="predicted"/>
<evidence type="ECO:0000313" key="2">
    <source>
        <dbReference type="Proteomes" id="UP001372338"/>
    </source>
</evidence>
<dbReference type="AlphaFoldDB" id="A0AAN9IVR1"/>
<dbReference type="EMBL" id="JAYWIO010000001">
    <property type="protein sequence ID" value="KAK7287340.1"/>
    <property type="molecule type" value="Genomic_DNA"/>
</dbReference>
<comment type="caution">
    <text evidence="1">The sequence shown here is derived from an EMBL/GenBank/DDBJ whole genome shotgun (WGS) entry which is preliminary data.</text>
</comment>
<name>A0AAN9IVR1_CROPI</name>
<sequence>MLLIQGIKVPGGAIHEGFQQLANAIKVILEFIFELMIEAMNLLFSAVFDLLKDSITGLVRSGNRNLEQLQGCHGLCDRECLSASEICSESTGKELLENELPLKFIEVDEEQSRLVLSNNKAIADS</sequence>
<evidence type="ECO:0000313" key="1">
    <source>
        <dbReference type="EMBL" id="KAK7287340.1"/>
    </source>
</evidence>
<organism evidence="1 2">
    <name type="scientific">Crotalaria pallida</name>
    <name type="common">Smooth rattlebox</name>
    <name type="synonym">Crotalaria striata</name>
    <dbReference type="NCBI Taxonomy" id="3830"/>
    <lineage>
        <taxon>Eukaryota</taxon>
        <taxon>Viridiplantae</taxon>
        <taxon>Streptophyta</taxon>
        <taxon>Embryophyta</taxon>
        <taxon>Tracheophyta</taxon>
        <taxon>Spermatophyta</taxon>
        <taxon>Magnoliopsida</taxon>
        <taxon>eudicotyledons</taxon>
        <taxon>Gunneridae</taxon>
        <taxon>Pentapetalae</taxon>
        <taxon>rosids</taxon>
        <taxon>fabids</taxon>
        <taxon>Fabales</taxon>
        <taxon>Fabaceae</taxon>
        <taxon>Papilionoideae</taxon>
        <taxon>50 kb inversion clade</taxon>
        <taxon>genistoids sensu lato</taxon>
        <taxon>core genistoids</taxon>
        <taxon>Crotalarieae</taxon>
        <taxon>Crotalaria</taxon>
    </lineage>
</organism>
<protein>
    <submittedName>
        <fullName evidence="1">Uncharacterized protein</fullName>
    </submittedName>
</protein>
<reference evidence="1 2" key="1">
    <citation type="submission" date="2024-01" db="EMBL/GenBank/DDBJ databases">
        <title>The genomes of 5 underutilized Papilionoideae crops provide insights into root nodulation and disease resistanc.</title>
        <authorList>
            <person name="Yuan L."/>
        </authorList>
    </citation>
    <scope>NUCLEOTIDE SEQUENCE [LARGE SCALE GENOMIC DNA]</scope>
    <source>
        <strain evidence="1">ZHUSHIDOU_FW_LH</strain>
        <tissue evidence="1">Leaf</tissue>
    </source>
</reference>
<accession>A0AAN9IVR1</accession>
<keyword evidence="2" id="KW-1185">Reference proteome</keyword>
<gene>
    <name evidence="1" type="ORF">RIF29_00606</name>
</gene>
<dbReference type="Proteomes" id="UP001372338">
    <property type="component" value="Unassembled WGS sequence"/>
</dbReference>